<dbReference type="PANTHER" id="PTHR11439">
    <property type="entry name" value="GAG-POL-RELATED RETROTRANSPOSON"/>
    <property type="match status" value="1"/>
</dbReference>
<dbReference type="CDD" id="cd09272">
    <property type="entry name" value="RNase_HI_RT_Ty1"/>
    <property type="match status" value="1"/>
</dbReference>
<keyword evidence="2" id="KW-1185">Reference proteome</keyword>
<dbReference type="PANTHER" id="PTHR11439:SF524">
    <property type="entry name" value="RNA-DIRECTED DNA POLYMERASE, PROTEIN KINASE RLK-PELLE-DLSV FAMILY"/>
    <property type="match status" value="1"/>
</dbReference>
<name>A0ABQ5HJ46_9ASTR</name>
<sequence length="167" mass="18751">MIHGTTFGSLKYILRYVFGIIDHGLQLHVSSTSQRIAYTDADWAGFPVTLSCSSVKSKYRGVANVVVETVWVRNLLRALHAPLFTATLLNCDNVSAVYLSTNPVQHQCTTHIEIDIHFVRDFVASGQFVFFMFLRGFSMLISLPRVFQVLYFLCFTSVCPAPTTGVY</sequence>
<evidence type="ECO:0000313" key="2">
    <source>
        <dbReference type="Proteomes" id="UP001151760"/>
    </source>
</evidence>
<dbReference type="Proteomes" id="UP001151760">
    <property type="component" value="Unassembled WGS sequence"/>
</dbReference>
<dbReference type="EMBL" id="BQNB010019671">
    <property type="protein sequence ID" value="GJT87819.1"/>
    <property type="molecule type" value="Genomic_DNA"/>
</dbReference>
<comment type="caution">
    <text evidence="1">The sequence shown here is derived from an EMBL/GenBank/DDBJ whole genome shotgun (WGS) entry which is preliminary data.</text>
</comment>
<evidence type="ECO:0000313" key="1">
    <source>
        <dbReference type="EMBL" id="GJT87819.1"/>
    </source>
</evidence>
<protein>
    <submittedName>
        <fullName evidence="1">Ribonuclease H-like domain-containing protein</fullName>
    </submittedName>
</protein>
<proteinExistence type="predicted"/>
<reference evidence="1" key="1">
    <citation type="journal article" date="2022" name="Int. J. Mol. Sci.">
        <title>Draft Genome of Tanacetum Coccineum: Genomic Comparison of Closely Related Tanacetum-Family Plants.</title>
        <authorList>
            <person name="Yamashiro T."/>
            <person name="Shiraishi A."/>
            <person name="Nakayama K."/>
            <person name="Satake H."/>
        </authorList>
    </citation>
    <scope>NUCLEOTIDE SEQUENCE</scope>
</reference>
<reference evidence="1" key="2">
    <citation type="submission" date="2022-01" db="EMBL/GenBank/DDBJ databases">
        <authorList>
            <person name="Yamashiro T."/>
            <person name="Shiraishi A."/>
            <person name="Satake H."/>
            <person name="Nakayama K."/>
        </authorList>
    </citation>
    <scope>NUCLEOTIDE SEQUENCE</scope>
</reference>
<accession>A0ABQ5HJ46</accession>
<organism evidence="1 2">
    <name type="scientific">Tanacetum coccineum</name>
    <dbReference type="NCBI Taxonomy" id="301880"/>
    <lineage>
        <taxon>Eukaryota</taxon>
        <taxon>Viridiplantae</taxon>
        <taxon>Streptophyta</taxon>
        <taxon>Embryophyta</taxon>
        <taxon>Tracheophyta</taxon>
        <taxon>Spermatophyta</taxon>
        <taxon>Magnoliopsida</taxon>
        <taxon>eudicotyledons</taxon>
        <taxon>Gunneridae</taxon>
        <taxon>Pentapetalae</taxon>
        <taxon>asterids</taxon>
        <taxon>campanulids</taxon>
        <taxon>Asterales</taxon>
        <taxon>Asteraceae</taxon>
        <taxon>Asteroideae</taxon>
        <taxon>Anthemideae</taxon>
        <taxon>Anthemidinae</taxon>
        <taxon>Tanacetum</taxon>
    </lineage>
</organism>
<gene>
    <name evidence="1" type="ORF">Tco_1069536</name>
</gene>